<dbReference type="SMART" id="SM00490">
    <property type="entry name" value="HELICc"/>
    <property type="match status" value="1"/>
</dbReference>
<dbReference type="InterPro" id="IPR047112">
    <property type="entry name" value="RecG/Mfd"/>
</dbReference>
<comment type="similarity">
    <text evidence="1 15">Belongs to the helicase family. RecG subfamily.</text>
</comment>
<accession>A0A2N0UQN8</accession>
<keyword evidence="6 15" id="KW-0347">Helicase</keyword>
<dbReference type="CDD" id="cd17992">
    <property type="entry name" value="DEXHc_RecG"/>
    <property type="match status" value="1"/>
</dbReference>
<dbReference type="NCBIfam" id="TIGR00643">
    <property type="entry name" value="recG"/>
    <property type="match status" value="1"/>
</dbReference>
<dbReference type="Pfam" id="PF19833">
    <property type="entry name" value="RecG_dom3_C"/>
    <property type="match status" value="1"/>
</dbReference>
<reference evidence="18" key="1">
    <citation type="journal article" date="2018" name="Environ. Microbiol.">
        <title>Sporulation capability and amylosome conservation among diverse human colonic and rumen isolates of the keystone starch-degrader Ruminococcus bromii.</title>
        <authorList>
            <person name="Mukhopadhya I."/>
            <person name="Morais S."/>
            <person name="Laverde-Gomez J."/>
            <person name="Sheridan P.O."/>
            <person name="Walker A.W."/>
            <person name="Kelly W."/>
            <person name="Klieve A.V."/>
            <person name="Ouwerkerk D."/>
            <person name="Duncan S.H."/>
            <person name="Louis P."/>
            <person name="Koropatkin N."/>
            <person name="Cockburn D."/>
            <person name="Kibler R."/>
            <person name="Cooper P.J."/>
            <person name="Sandoval C."/>
            <person name="Crost E."/>
            <person name="Juge N."/>
            <person name="Bayer E.A."/>
            <person name="Flint H.J."/>
        </authorList>
    </citation>
    <scope>NUCLEOTIDE SEQUENCE [LARGE SCALE GENOMIC DNA]</scope>
    <source>
        <strain evidence="18">ATCC 27255</strain>
    </source>
</reference>
<proteinExistence type="inferred from homology"/>
<dbReference type="InterPro" id="IPR004609">
    <property type="entry name" value="ATP-dep_DNA_helicase_RecG"/>
</dbReference>
<dbReference type="NCBIfam" id="NF008168">
    <property type="entry name" value="PRK10917.2-2"/>
    <property type="match status" value="1"/>
</dbReference>
<evidence type="ECO:0000256" key="10">
    <source>
        <dbReference type="ARBA" id="ARBA00023204"/>
    </source>
</evidence>
<dbReference type="InterPro" id="IPR011545">
    <property type="entry name" value="DEAD/DEAH_box_helicase_dom"/>
</dbReference>
<dbReference type="Pfam" id="PF17191">
    <property type="entry name" value="RecG_wedge"/>
    <property type="match status" value="1"/>
</dbReference>
<dbReference type="InterPro" id="IPR033454">
    <property type="entry name" value="RecG_wedge"/>
</dbReference>
<dbReference type="PANTHER" id="PTHR47964:SF1">
    <property type="entry name" value="ATP-DEPENDENT DNA HELICASE HOMOLOG RECG, CHLOROPLASTIC"/>
    <property type="match status" value="1"/>
</dbReference>
<dbReference type="NCBIfam" id="NF008165">
    <property type="entry name" value="PRK10917.1-3"/>
    <property type="match status" value="1"/>
</dbReference>
<evidence type="ECO:0000256" key="6">
    <source>
        <dbReference type="ARBA" id="ARBA00022806"/>
    </source>
</evidence>
<comment type="function">
    <text evidence="15">Plays a critical role in recombination and DNA repair. Helps process Holliday junction intermediates to mature products by catalyzing branch migration. Has replication fork regression activity, unwinds stalled or blocked replication forks to make a HJ that can be resolved. Has a DNA unwinding activity characteristic of a DNA helicase with 3'-5' polarity.</text>
</comment>
<keyword evidence="7 15" id="KW-0067">ATP-binding</keyword>
<dbReference type="SUPFAM" id="SSF52540">
    <property type="entry name" value="P-loop containing nucleoside triphosphate hydrolases"/>
    <property type="match status" value="2"/>
</dbReference>
<keyword evidence="9 15" id="KW-0233">DNA recombination</keyword>
<evidence type="ECO:0000256" key="9">
    <source>
        <dbReference type="ARBA" id="ARBA00023172"/>
    </source>
</evidence>
<keyword evidence="11" id="KW-0413">Isomerase</keyword>
<feature type="domain" description="Helicase C-terminal" evidence="17">
    <location>
        <begin position="453"/>
        <end position="610"/>
    </location>
</feature>
<dbReference type="SMART" id="SM00487">
    <property type="entry name" value="DEXDc"/>
    <property type="match status" value="1"/>
</dbReference>
<organism evidence="18 19">
    <name type="scientific">Ruminococcus bromii</name>
    <dbReference type="NCBI Taxonomy" id="40518"/>
    <lineage>
        <taxon>Bacteria</taxon>
        <taxon>Bacillati</taxon>
        <taxon>Bacillota</taxon>
        <taxon>Clostridia</taxon>
        <taxon>Eubacteriales</taxon>
        <taxon>Oscillospiraceae</taxon>
        <taxon>Ruminococcus</taxon>
    </lineage>
</organism>
<dbReference type="InterPro" id="IPR012340">
    <property type="entry name" value="NA-bd_OB-fold"/>
</dbReference>
<dbReference type="GO" id="GO:0016887">
    <property type="term" value="F:ATP hydrolysis activity"/>
    <property type="evidence" value="ECO:0007669"/>
    <property type="project" value="RHEA"/>
</dbReference>
<dbReference type="Gene3D" id="3.40.50.300">
    <property type="entry name" value="P-loop containing nucleotide triphosphate hydrolases"/>
    <property type="match status" value="2"/>
</dbReference>
<dbReference type="SUPFAM" id="SSF50249">
    <property type="entry name" value="Nucleic acid-binding proteins"/>
    <property type="match status" value="1"/>
</dbReference>
<evidence type="ECO:0000259" key="16">
    <source>
        <dbReference type="PROSITE" id="PS51192"/>
    </source>
</evidence>
<evidence type="ECO:0000256" key="8">
    <source>
        <dbReference type="ARBA" id="ARBA00023125"/>
    </source>
</evidence>
<evidence type="ECO:0000256" key="5">
    <source>
        <dbReference type="ARBA" id="ARBA00022801"/>
    </source>
</evidence>
<evidence type="ECO:0000256" key="15">
    <source>
        <dbReference type="RuleBase" id="RU363016"/>
    </source>
</evidence>
<dbReference type="PANTHER" id="PTHR47964">
    <property type="entry name" value="ATP-DEPENDENT DNA HELICASE HOMOLOG RECG, CHLOROPLASTIC"/>
    <property type="match status" value="1"/>
</dbReference>
<evidence type="ECO:0000259" key="17">
    <source>
        <dbReference type="PROSITE" id="PS51194"/>
    </source>
</evidence>
<comment type="caution">
    <text evidence="18">The sequence shown here is derived from an EMBL/GenBank/DDBJ whole genome shotgun (WGS) entry which is preliminary data.</text>
</comment>
<dbReference type="InterPro" id="IPR014001">
    <property type="entry name" value="Helicase_ATP-bd"/>
</dbReference>
<keyword evidence="8" id="KW-0238">DNA-binding</keyword>
<dbReference type="GO" id="GO:0003677">
    <property type="term" value="F:DNA binding"/>
    <property type="evidence" value="ECO:0007669"/>
    <property type="project" value="UniProtKB-KW"/>
</dbReference>
<evidence type="ECO:0000256" key="12">
    <source>
        <dbReference type="ARBA" id="ARBA00034617"/>
    </source>
</evidence>
<dbReference type="InterPro" id="IPR027417">
    <property type="entry name" value="P-loop_NTPase"/>
</dbReference>
<dbReference type="EC" id="5.6.2.4" evidence="13 15"/>
<keyword evidence="10 15" id="KW-0234">DNA repair</keyword>
<keyword evidence="5 15" id="KW-0378">Hydrolase</keyword>
<dbReference type="Pfam" id="PF00270">
    <property type="entry name" value="DEAD"/>
    <property type="match status" value="1"/>
</dbReference>
<dbReference type="GO" id="GO:0043138">
    <property type="term" value="F:3'-5' DNA helicase activity"/>
    <property type="evidence" value="ECO:0007669"/>
    <property type="project" value="UniProtKB-EC"/>
</dbReference>
<dbReference type="InterPro" id="IPR001650">
    <property type="entry name" value="Helicase_C-like"/>
</dbReference>
<keyword evidence="19" id="KW-1185">Reference proteome</keyword>
<evidence type="ECO:0000256" key="3">
    <source>
        <dbReference type="ARBA" id="ARBA00022741"/>
    </source>
</evidence>
<dbReference type="InterPro" id="IPR045562">
    <property type="entry name" value="RecG_dom3_C"/>
</dbReference>
<evidence type="ECO:0000313" key="19">
    <source>
        <dbReference type="Proteomes" id="UP000233425"/>
    </source>
</evidence>
<sequence>MTSLYKTPVSSLNGIGEKRAALFARLGIKSVGDLINFYPRTYEDWSNIKHINELEYGETACIKAIVATSVNDTRISGGRIISKTAVYDDTGSIQLVFFNNKYISSMLRQGGEYFFYGKTSSDSYGMQMLSPTFAPAIKGTQIRPIYRQTAGLPSKSVESAVRQALSMLPSKINDPLPDAVRERFDLCPLRQALFDIHFPKNCQQLETARKRLVTEELVVLNLGMRNLRDHSRGVTSLKITKDYSEEFESLLPFTMTNAQKRAVSDCINDIINKSSPMNRLVQGDVGSGKTAVAASVCYTVAKNGFQTAFMAPTEILARQHYKTFQRLFENTDIKVGLLTGALKESEKKQIRKSLADGSIDMVIGTHALITDKTEFKNLALAVTDEQHRFGVAQRAKLLGKGNNPHLLVMSATPIPRTLGLIIFGDLDISIIDELPPSRKPVKTVLRTSAMRGGVYDFIRSEVKHGRQAYIVCPLVEEGELDDVASAEEYAADLMLREFPDIAVGIVHGQMKPDEKDEVMRKFAENEYSVLVATTVIEVGVDVPNATVIVIENAERFGLSQLHQLRGRVGRGSSQSYCILISDKGSRTTRERLEVMCSTNNGFVIADEDLKMRGPGDFFGHRQHGLPQMSIADFADTKSLELSQKIADYIMNRYGDIRNDEIRLLKAEIDRLFDRGGQNALN</sequence>
<keyword evidence="4 15" id="KW-0227">DNA damage</keyword>
<dbReference type="EMBL" id="NNSR01000056">
    <property type="protein sequence ID" value="PKD29312.1"/>
    <property type="molecule type" value="Genomic_DNA"/>
</dbReference>
<protein>
    <recommendedName>
        <fullName evidence="2 15">ATP-dependent DNA helicase RecG</fullName>
        <ecNumber evidence="13 15">5.6.2.4</ecNumber>
    </recommendedName>
</protein>
<evidence type="ECO:0000256" key="7">
    <source>
        <dbReference type="ARBA" id="ARBA00022840"/>
    </source>
</evidence>
<dbReference type="GO" id="GO:0006281">
    <property type="term" value="P:DNA repair"/>
    <property type="evidence" value="ECO:0007669"/>
    <property type="project" value="UniProtKB-UniRule"/>
</dbReference>
<dbReference type="CDD" id="cd04488">
    <property type="entry name" value="RecG_wedge_OBF"/>
    <property type="match status" value="1"/>
</dbReference>
<dbReference type="AlphaFoldDB" id="A0A2N0UQN8"/>
<gene>
    <name evidence="18" type="primary">recG</name>
    <name evidence="18" type="ORF">RBATCC27255_01139</name>
</gene>
<dbReference type="Pfam" id="PF00271">
    <property type="entry name" value="Helicase_C"/>
    <property type="match status" value="1"/>
</dbReference>
<dbReference type="PROSITE" id="PS51192">
    <property type="entry name" value="HELICASE_ATP_BIND_1"/>
    <property type="match status" value="1"/>
</dbReference>
<dbReference type="GO" id="GO:0006310">
    <property type="term" value="P:DNA recombination"/>
    <property type="evidence" value="ECO:0007669"/>
    <property type="project" value="UniProtKB-UniRule"/>
</dbReference>
<evidence type="ECO:0000256" key="13">
    <source>
        <dbReference type="ARBA" id="ARBA00034808"/>
    </source>
</evidence>
<comment type="catalytic activity">
    <reaction evidence="12 15">
        <text>Couples ATP hydrolysis with the unwinding of duplex DNA by translocating in the 3'-5' direction.</text>
        <dbReference type="EC" id="5.6.2.4"/>
    </reaction>
</comment>
<evidence type="ECO:0000256" key="2">
    <source>
        <dbReference type="ARBA" id="ARBA00017846"/>
    </source>
</evidence>
<dbReference type="PROSITE" id="PS51194">
    <property type="entry name" value="HELICASE_CTER"/>
    <property type="match status" value="1"/>
</dbReference>
<evidence type="ECO:0000256" key="14">
    <source>
        <dbReference type="ARBA" id="ARBA00048988"/>
    </source>
</evidence>
<name>A0A2N0UQN8_9FIRM</name>
<dbReference type="GO" id="GO:0005524">
    <property type="term" value="F:ATP binding"/>
    <property type="evidence" value="ECO:0007669"/>
    <property type="project" value="UniProtKB-KW"/>
</dbReference>
<evidence type="ECO:0000256" key="4">
    <source>
        <dbReference type="ARBA" id="ARBA00022763"/>
    </source>
</evidence>
<feature type="domain" description="Helicase ATP-binding" evidence="16">
    <location>
        <begin position="270"/>
        <end position="431"/>
    </location>
</feature>
<evidence type="ECO:0000256" key="11">
    <source>
        <dbReference type="ARBA" id="ARBA00023235"/>
    </source>
</evidence>
<dbReference type="Proteomes" id="UP000233425">
    <property type="component" value="Unassembled WGS sequence"/>
</dbReference>
<evidence type="ECO:0000313" key="18">
    <source>
        <dbReference type="EMBL" id="PKD29312.1"/>
    </source>
</evidence>
<dbReference type="Gene3D" id="2.40.50.140">
    <property type="entry name" value="Nucleic acid-binding proteins"/>
    <property type="match status" value="1"/>
</dbReference>
<evidence type="ECO:0000256" key="1">
    <source>
        <dbReference type="ARBA" id="ARBA00007504"/>
    </source>
</evidence>
<keyword evidence="3 15" id="KW-0547">Nucleotide-binding</keyword>
<comment type="catalytic activity">
    <reaction evidence="14 15">
        <text>ATP + H2O = ADP + phosphate + H(+)</text>
        <dbReference type="Rhea" id="RHEA:13065"/>
        <dbReference type="ChEBI" id="CHEBI:15377"/>
        <dbReference type="ChEBI" id="CHEBI:15378"/>
        <dbReference type="ChEBI" id="CHEBI:30616"/>
        <dbReference type="ChEBI" id="CHEBI:43474"/>
        <dbReference type="ChEBI" id="CHEBI:456216"/>
        <dbReference type="EC" id="5.6.2.4"/>
    </reaction>
</comment>
<dbReference type="RefSeq" id="WP_101029144.1">
    <property type="nucleotide sequence ID" value="NZ_CABMMZ010000056.1"/>
</dbReference>